<evidence type="ECO:0000256" key="1">
    <source>
        <dbReference type="SAM" id="MobiDB-lite"/>
    </source>
</evidence>
<dbReference type="EMBL" id="CAICTM010000502">
    <property type="protein sequence ID" value="CAB9511790.1"/>
    <property type="molecule type" value="Genomic_DNA"/>
</dbReference>
<feature type="compositionally biased region" description="Basic and acidic residues" evidence="1">
    <location>
        <begin position="142"/>
        <end position="153"/>
    </location>
</feature>
<accession>A0A9N8E429</accession>
<dbReference type="OrthoDB" id="42004at2759"/>
<evidence type="ECO:0000313" key="2">
    <source>
        <dbReference type="EMBL" id="CAB9511790.1"/>
    </source>
</evidence>
<proteinExistence type="predicted"/>
<dbReference type="InterPro" id="IPR029044">
    <property type="entry name" value="Nucleotide-diphossugar_trans"/>
</dbReference>
<dbReference type="AlphaFoldDB" id="A0A9N8E429"/>
<comment type="caution">
    <text evidence="2">The sequence shown here is derived from an EMBL/GenBank/DDBJ whole genome shotgun (WGS) entry which is preliminary data.</text>
</comment>
<protein>
    <submittedName>
        <fullName evidence="2">Uncharacterized protein</fullName>
    </submittedName>
</protein>
<dbReference type="Proteomes" id="UP001153069">
    <property type="component" value="Unassembled WGS sequence"/>
</dbReference>
<keyword evidence="3" id="KW-1185">Reference proteome</keyword>
<name>A0A9N8E429_9STRA</name>
<sequence>MVAPLPGTGGEAVVSVKIRHLVFFFGLLLVIAQLAVDHGWGSSFNEDDEGGSSIRSLRQEDAAVHSEELIDLKNQLESLAQELASVKGDKQKQDKDQDLTGLKNQLESLKQELASVKGSSQKQDESSSNELKALRKDLESLKANKSNEPEPAKGNEAAAVEPAKPQTVVEIEAEPEPDTPWAKPHAKREFGKPYDKVVIATKIHGQHQLFILKQMLCLFTFAYNDRMKYDVIVFTTIPLEEKDVKDLEALGLPAKVSVVVDNPGLHVMVDNLEPDRKEKFLNRCNVTKTADLNWHSVCFEPDGTWQKLAYNWQAEFRSLHLWNHPALTNYRYMFWIDADGFSSEVWKRDPVAYFIENNLVMFFNNFGQGKSAGRVKEFRERFQAAFNKTVTNLRVEEGHLAADEGLGPIHQIHGFLHITDLDWFRSEPVMKWLRILIGDEFLVRRFCDQLAVTGATAVLAPERSWDMRSHGIKLNVFHNGQFDGKEYSQTHFKKYWHERGGKEKFPVAAQETCEVTAAG</sequence>
<evidence type="ECO:0000313" key="3">
    <source>
        <dbReference type="Proteomes" id="UP001153069"/>
    </source>
</evidence>
<gene>
    <name evidence="2" type="ORF">SEMRO_503_G155820.1</name>
</gene>
<dbReference type="Gene3D" id="3.90.550.10">
    <property type="entry name" value="Spore Coat Polysaccharide Biosynthesis Protein SpsA, Chain A"/>
    <property type="match status" value="1"/>
</dbReference>
<feature type="region of interest" description="Disordered" evidence="1">
    <location>
        <begin position="142"/>
        <end position="164"/>
    </location>
</feature>
<organism evidence="2 3">
    <name type="scientific">Seminavis robusta</name>
    <dbReference type="NCBI Taxonomy" id="568900"/>
    <lineage>
        <taxon>Eukaryota</taxon>
        <taxon>Sar</taxon>
        <taxon>Stramenopiles</taxon>
        <taxon>Ochrophyta</taxon>
        <taxon>Bacillariophyta</taxon>
        <taxon>Bacillariophyceae</taxon>
        <taxon>Bacillariophycidae</taxon>
        <taxon>Naviculales</taxon>
        <taxon>Naviculaceae</taxon>
        <taxon>Seminavis</taxon>
    </lineage>
</organism>
<reference evidence="2" key="1">
    <citation type="submission" date="2020-06" db="EMBL/GenBank/DDBJ databases">
        <authorList>
            <consortium name="Plant Systems Biology data submission"/>
        </authorList>
    </citation>
    <scope>NUCLEOTIDE SEQUENCE</scope>
    <source>
        <strain evidence="2">D6</strain>
    </source>
</reference>